<proteinExistence type="predicted"/>
<dbReference type="AlphaFoldDB" id="F1YFI6"/>
<reference evidence="1 2" key="1">
    <citation type="journal article" date="2011" name="J. Bacteriol.">
        <title>Draft Genome Sequence of Gordonia neofelifaecis NRRL B-59395, a Cholesterol-Degrading Actinomycete.</title>
        <authorList>
            <person name="Ge F."/>
            <person name="Li W."/>
            <person name="Chen G."/>
            <person name="Liu Y."/>
            <person name="Zhang G."/>
            <person name="Yong B."/>
            <person name="Wang Q."/>
            <person name="Wang N."/>
            <person name="Huang Z."/>
            <person name="Li W."/>
            <person name="Wang J."/>
            <person name="Wu C."/>
            <person name="Xie Q."/>
            <person name="Liu G."/>
        </authorList>
    </citation>
    <scope>NUCLEOTIDE SEQUENCE [LARGE SCALE GENOMIC DNA]</scope>
    <source>
        <strain evidence="1 2">NRRL B-59395</strain>
    </source>
</reference>
<evidence type="ECO:0000313" key="2">
    <source>
        <dbReference type="Proteomes" id="UP000035065"/>
    </source>
</evidence>
<evidence type="ECO:0000313" key="1">
    <source>
        <dbReference type="EMBL" id="EGD56474.1"/>
    </source>
</evidence>
<gene>
    <name evidence="1" type="ORF">SCNU_02947</name>
</gene>
<name>F1YFI6_9ACTN</name>
<dbReference type="Proteomes" id="UP000035065">
    <property type="component" value="Unassembled WGS sequence"/>
</dbReference>
<dbReference type="STRING" id="644548.SCNU_02947"/>
<accession>F1YFI6</accession>
<comment type="caution">
    <text evidence="1">The sequence shown here is derived from an EMBL/GenBank/DDBJ whole genome shotgun (WGS) entry which is preliminary data.</text>
</comment>
<dbReference type="EMBL" id="AEUD01000002">
    <property type="protein sequence ID" value="EGD56474.1"/>
    <property type="molecule type" value="Genomic_DNA"/>
</dbReference>
<keyword evidence="2" id="KW-1185">Reference proteome</keyword>
<protein>
    <submittedName>
        <fullName evidence="1">Uncharacterized protein</fullName>
    </submittedName>
</protein>
<sequence length="210" mass="21389">MTASIHAEPESRSCAEGFVGVIAACRDLGLTGVVDDEVRRPHAPVDEFRLAALAADATRLRGLAERLAMSGTRAAPASDWSGRSGRAALGALTVVTGDVAQLRRRLSTGAAATSHAAEILEAVLGRHAAVLRTVSRPRLGGVDLDAVPAALNSGALDAGDLRAELHARLDFAETAGAVAADAIAVALAEVASAWSADAETDGDLALADLR</sequence>
<organism evidence="1 2">
    <name type="scientific">Gordonia neofelifaecis NRRL B-59395</name>
    <dbReference type="NCBI Taxonomy" id="644548"/>
    <lineage>
        <taxon>Bacteria</taxon>
        <taxon>Bacillati</taxon>
        <taxon>Actinomycetota</taxon>
        <taxon>Actinomycetes</taxon>
        <taxon>Mycobacteriales</taxon>
        <taxon>Gordoniaceae</taxon>
        <taxon>Gordonia</taxon>
    </lineage>
</organism>
<dbReference type="eggNOG" id="ENOG5031VVD">
    <property type="taxonomic scope" value="Bacteria"/>
</dbReference>